<evidence type="ECO:0000256" key="2">
    <source>
        <dbReference type="SAM" id="SignalP"/>
    </source>
</evidence>
<accession>A0AAN9BHY8</accession>
<reference evidence="3 4" key="1">
    <citation type="submission" date="2024-02" db="EMBL/GenBank/DDBJ databases">
        <title>Chromosome-scale genome assembly of the rough periwinkle Littorina saxatilis.</title>
        <authorList>
            <person name="De Jode A."/>
            <person name="Faria R."/>
            <person name="Formenti G."/>
            <person name="Sims Y."/>
            <person name="Smith T.P."/>
            <person name="Tracey A."/>
            <person name="Wood J.M.D."/>
            <person name="Zagrodzka Z.B."/>
            <person name="Johannesson K."/>
            <person name="Butlin R.K."/>
            <person name="Leder E.H."/>
        </authorList>
    </citation>
    <scope>NUCLEOTIDE SEQUENCE [LARGE SCALE GENOMIC DNA]</scope>
    <source>
        <strain evidence="3">Snail1</strain>
        <tissue evidence="3">Muscle</tissue>
    </source>
</reference>
<name>A0AAN9BHY8_9CAEN</name>
<protein>
    <recommendedName>
        <fullName evidence="5">Ig-like domain-containing protein</fullName>
    </recommendedName>
</protein>
<keyword evidence="2" id="KW-0732">Signal</keyword>
<comment type="caution">
    <text evidence="3">The sequence shown here is derived from an EMBL/GenBank/DDBJ whole genome shotgun (WGS) entry which is preliminary data.</text>
</comment>
<evidence type="ECO:0008006" key="5">
    <source>
        <dbReference type="Google" id="ProtNLM"/>
    </source>
</evidence>
<sequence length="201" mass="22395">MLPSFLGVAMLLCSSCLEQVVGNRVLVTDCRIQELDNGDTLTCDYPWDLNQTQLSFCVYRMTGDNKDNRERVLSCNWFGGETICKTENGFSPPEIVSNVFTVALPKSGAEAYCCDIYPSERTTNVKKCRHEQKATTKHSEQSSTVTTESTKPHLPNNADGETTDTHGKCHPIFFFFSFALSFKTSTTVARTSVSSHEHELS</sequence>
<feature type="chain" id="PRO_5043028391" description="Ig-like domain-containing protein" evidence="2">
    <location>
        <begin position="23"/>
        <end position="201"/>
    </location>
</feature>
<proteinExistence type="predicted"/>
<gene>
    <name evidence="3" type="ORF">V1264_017284</name>
</gene>
<keyword evidence="4" id="KW-1185">Reference proteome</keyword>
<dbReference type="AlphaFoldDB" id="A0AAN9BHY8"/>
<evidence type="ECO:0000313" key="4">
    <source>
        <dbReference type="Proteomes" id="UP001374579"/>
    </source>
</evidence>
<feature type="compositionally biased region" description="Basic and acidic residues" evidence="1">
    <location>
        <begin position="131"/>
        <end position="140"/>
    </location>
</feature>
<dbReference type="EMBL" id="JBAMIC010000007">
    <property type="protein sequence ID" value="KAK7105975.1"/>
    <property type="molecule type" value="Genomic_DNA"/>
</dbReference>
<organism evidence="3 4">
    <name type="scientific">Littorina saxatilis</name>
    <dbReference type="NCBI Taxonomy" id="31220"/>
    <lineage>
        <taxon>Eukaryota</taxon>
        <taxon>Metazoa</taxon>
        <taxon>Spiralia</taxon>
        <taxon>Lophotrochozoa</taxon>
        <taxon>Mollusca</taxon>
        <taxon>Gastropoda</taxon>
        <taxon>Caenogastropoda</taxon>
        <taxon>Littorinimorpha</taxon>
        <taxon>Littorinoidea</taxon>
        <taxon>Littorinidae</taxon>
        <taxon>Littorina</taxon>
    </lineage>
</organism>
<feature type="region of interest" description="Disordered" evidence="1">
    <location>
        <begin position="130"/>
        <end position="162"/>
    </location>
</feature>
<evidence type="ECO:0000256" key="1">
    <source>
        <dbReference type="SAM" id="MobiDB-lite"/>
    </source>
</evidence>
<dbReference type="Proteomes" id="UP001374579">
    <property type="component" value="Unassembled WGS sequence"/>
</dbReference>
<feature type="signal peptide" evidence="2">
    <location>
        <begin position="1"/>
        <end position="22"/>
    </location>
</feature>
<evidence type="ECO:0000313" key="3">
    <source>
        <dbReference type="EMBL" id="KAK7105975.1"/>
    </source>
</evidence>